<proteinExistence type="predicted"/>
<dbReference type="EMBL" id="CABVLZ010000001">
    <property type="protein sequence ID" value="VVU94320.1"/>
    <property type="molecule type" value="Genomic_DNA"/>
</dbReference>
<organism evidence="1">
    <name type="scientific">seawater metagenome</name>
    <dbReference type="NCBI Taxonomy" id="1561972"/>
    <lineage>
        <taxon>unclassified sequences</taxon>
        <taxon>metagenomes</taxon>
        <taxon>ecological metagenomes</taxon>
    </lineage>
</organism>
<gene>
    <name evidence="1" type="ORF">CPAV1605_42</name>
</gene>
<reference evidence="1" key="1">
    <citation type="submission" date="2019-09" db="EMBL/GenBank/DDBJ databases">
        <authorList>
            <person name="Needham M D."/>
        </authorList>
    </citation>
    <scope>NUCLEOTIDE SEQUENCE</scope>
</reference>
<evidence type="ECO:0000313" key="1">
    <source>
        <dbReference type="EMBL" id="VVU94320.1"/>
    </source>
</evidence>
<accession>A0A5E8CLP2</accession>
<sequence length="329" mass="37681">MIIFESKSSNERDFNEILSQVTGVASMTWDFDNNFSNDSHQDGISFNFGKEYEGIGIEIGIHLIPANHRTTDTNDGFVEDVFNLSKANIQFPLPYNQHATVGQFDNPISYESYDRSLNNFNTLSDGYALTPTTFRGMMLDVRTLKDMKTKTGVIYDTPTFNSFPDTNFQNEFGSFVFNNFTGSQNTMYSGLEFDSGVLKYMNRGVMLSTYVLRLNSAFIERTFKIKNLEFEYASNSIFNNNNSSGQNKDFIRQVTAKYKMKDDMKIKMRYEWGESEGVALTAQKGIETFTIGLEKEIWPNIISRVEFQHADDATKQPETQTYISNTLKF</sequence>
<name>A0A5E8CLP2_9ZZZZ</name>
<protein>
    <submittedName>
        <fullName evidence="1">Uncharacterized protein</fullName>
    </submittedName>
</protein>
<dbReference type="AlphaFoldDB" id="A0A5E8CLP2"/>